<protein>
    <recommendedName>
        <fullName evidence="1">Bro-N domain-containing protein</fullName>
    </recommendedName>
</protein>
<organism evidence="2 3">
    <name type="scientific">Azospirillum argentinense</name>
    <dbReference type="NCBI Taxonomy" id="2970906"/>
    <lineage>
        <taxon>Bacteria</taxon>
        <taxon>Pseudomonadati</taxon>
        <taxon>Pseudomonadota</taxon>
        <taxon>Alphaproteobacteria</taxon>
        <taxon>Rhodospirillales</taxon>
        <taxon>Azospirillaceae</taxon>
        <taxon>Azospirillum</taxon>
    </lineage>
</organism>
<dbReference type="AlphaFoldDB" id="A0A5B0KPM5"/>
<dbReference type="PANTHER" id="PTHR36180:SF2">
    <property type="entry name" value="BRO FAMILY PROTEIN"/>
    <property type="match status" value="1"/>
</dbReference>
<feature type="domain" description="Bro-N" evidence="1">
    <location>
        <begin position="1"/>
        <end position="111"/>
    </location>
</feature>
<dbReference type="EMBL" id="VEWN01000015">
    <property type="protein sequence ID" value="KAA1053540.1"/>
    <property type="molecule type" value="Genomic_DNA"/>
</dbReference>
<comment type="caution">
    <text evidence="2">The sequence shown here is derived from an EMBL/GenBank/DDBJ whole genome shotgun (WGS) entry which is preliminary data.</text>
</comment>
<dbReference type="PANTHER" id="PTHR36180">
    <property type="entry name" value="DNA-BINDING PROTEIN-RELATED-RELATED"/>
    <property type="match status" value="1"/>
</dbReference>
<reference evidence="2 3" key="1">
    <citation type="submission" date="2019-07" db="EMBL/GenBank/DDBJ databases">
        <title>Genome sequencing of the stress-tolerant strain Azospirillum brasilense Az19.</title>
        <authorList>
            <person name="Maroniche G.A."/>
            <person name="Garcia J.E."/>
            <person name="Pagnussat L."/>
            <person name="Amenta M."/>
            <person name="Creus C.M."/>
        </authorList>
    </citation>
    <scope>NUCLEOTIDE SEQUENCE [LARGE SCALE GENOMIC DNA]</scope>
    <source>
        <strain evidence="2 3">Az19</strain>
    </source>
</reference>
<dbReference type="Proteomes" id="UP000325333">
    <property type="component" value="Unassembled WGS sequence"/>
</dbReference>
<proteinExistence type="predicted"/>
<dbReference type="InterPro" id="IPR003497">
    <property type="entry name" value="BRO_N_domain"/>
</dbReference>
<gene>
    <name evidence="2" type="ORF">FH063_002851</name>
</gene>
<evidence type="ECO:0000259" key="1">
    <source>
        <dbReference type="PROSITE" id="PS51750"/>
    </source>
</evidence>
<evidence type="ECO:0000313" key="2">
    <source>
        <dbReference type="EMBL" id="KAA1053540.1"/>
    </source>
</evidence>
<evidence type="ECO:0000313" key="3">
    <source>
        <dbReference type="Proteomes" id="UP000325333"/>
    </source>
</evidence>
<dbReference type="PROSITE" id="PS51750">
    <property type="entry name" value="BRO_N"/>
    <property type="match status" value="1"/>
</dbReference>
<name>A0A5B0KPM5_9PROT</name>
<accession>A0A5B0KPM5</accession>
<dbReference type="Pfam" id="PF02498">
    <property type="entry name" value="Bro-N"/>
    <property type="match status" value="1"/>
</dbReference>
<dbReference type="SMART" id="SM01040">
    <property type="entry name" value="Bro-N"/>
    <property type="match status" value="1"/>
</dbReference>
<sequence length="127" mass="14011">MPKRLIGPNHGIRLVEIDGAPWFVAADVCRVLGLQVANVSAHLKRLGDDEKRVIPNPELSLTGIKGQRAARLCAVSESGLYKLIMRSDKPEAKRFQDWVTRDVLPSIRKNGGYIAGQEKLDALHCDA</sequence>